<dbReference type="InterPro" id="IPR027417">
    <property type="entry name" value="P-loop_NTPase"/>
</dbReference>
<dbReference type="PANTHER" id="PTHR46082:SF6">
    <property type="entry name" value="AAA+ ATPASE DOMAIN-CONTAINING PROTEIN-RELATED"/>
    <property type="match status" value="1"/>
</dbReference>
<evidence type="ECO:0000313" key="2">
    <source>
        <dbReference type="EMBL" id="MBB4958001.1"/>
    </source>
</evidence>
<proteinExistence type="predicted"/>
<dbReference type="Gene3D" id="1.25.40.10">
    <property type="entry name" value="Tetratricopeptide repeat domain"/>
    <property type="match status" value="2"/>
</dbReference>
<evidence type="ECO:0000256" key="1">
    <source>
        <dbReference type="SAM" id="MobiDB-lite"/>
    </source>
</evidence>
<sequence length="1336" mass="144584">MGSGHNGGGIPDHGPTRVVSFVAATGNTGRTSIVTNLAWILASAGQRVLVLDSDLEGMRVHQYLQMYHVDEGRTVDLLPAKLARVLDTLMLRSPGVSPLDGAGARPLVRRYAALTGDAGRLDVVWLPVPSAAGPSSATGEVPPPDLPLSELRRQLRSTDYDYVLMDDPAGVSNAAVTRIAAVCDAVAICFTSQRARLDGATELARRVHREAPVGVQVMVVATQFDDSDSPEGERSRSDIRRAFLDALADSGDTTADDLVQVELPHRPYDQVLAPLMDESPSRHRLLTAYQRLTRAISNGAVDTVPLVSDAMRRRYQRSLGLQSGDGPEQIYLVYPPAQRPWADWIRAQLDGAGTRVRPLPVDWLWADVAQRATVMVLAPDDAPDASLELARLLPADPAAGQRPDIQRPDIIVIRTAAEPVPRSRSGYRTADIGNCSEALAHNRLRAALGMAGVPAIPAGPGWRPRFPAGPPSWQLRFEVPPRPLAFVGRAQELEAVRDHLLASAEAREVTLYGEQAVGKSDIAREYVHRFGYDYELIAWIPAVDRHSVRTALGRLAEELGVEPKGNPAQEVLKELRRRRAPWLLIYDGAGEAKLTDLLPVGGTGHVLVTRGPARPEATNGSRSDLTVTPLSRDDSIEVLLAQTPNLSADRAAEVTEVVGGMPLTLRATAGVLWQAGILLHARHGVARSQATDVAVPGFLAAVRPTPAPAGSTGQPAAVPSASARPEAPVGLNDVLRASFPMMREDFAGRVAIALAQMCVFVATEGITLRVVRSRELLAQLADAVDEATDAGAVEVVDGAADDTGGEPTGTSDGEVLRQDGWEVERALAAGVRFGLFSVDWGADSRLIMHSAMQSAVAATMTADERQRRQRQLLVGLALFAPGTGLTEAGDRRMGDLVELHRHLLRSGALEADDPPAVRQWVVTQFGYLSTSTRGEALAEGVRLGQSVLDRWVAVYGWRDRLTLRLATALADLRRLLGQEATAYELDTVALDASSALLGPDHLRTLVTRRGMAADQRGLGQFRAALIEDRATWRGFRDALGNDHPQTLRAAHNLALASYLAGFTEEALDRERDTLHRRIRLFGEEDPYTWWSASDVGTYERELGQLDAAYRTLTRAYARMLRIGGDDHPDTLRIVRALAVTERRRGEHSRAKDLNSRALLAYRRTVGEHHPRTRSCTLSLAADYHLAGETVTAVEMASRCLRGYRDEYDDAHPFTQICRVNLAVFLRGSGRVDEAVTSGQEGLVGLRTGLGEEAHPWALAAAINQAGNLVAAGDLTAAATLLRTTLEISRDLLGTEHRYVEVAERALGVLVSRRDGLETTGDRGLSVDYLDLEVPGT</sequence>
<dbReference type="SUPFAM" id="SSF48452">
    <property type="entry name" value="TPR-like"/>
    <property type="match status" value="2"/>
</dbReference>
<keyword evidence="3" id="KW-1185">Reference proteome</keyword>
<feature type="region of interest" description="Disordered" evidence="1">
    <location>
        <begin position="706"/>
        <end position="725"/>
    </location>
</feature>
<dbReference type="PANTHER" id="PTHR46082">
    <property type="entry name" value="ATP/GTP-BINDING PROTEIN-RELATED"/>
    <property type="match status" value="1"/>
</dbReference>
<organism evidence="2 3">
    <name type="scientific">Micromonospora polyrhachis</name>
    <dbReference type="NCBI Taxonomy" id="1282883"/>
    <lineage>
        <taxon>Bacteria</taxon>
        <taxon>Bacillati</taxon>
        <taxon>Actinomycetota</taxon>
        <taxon>Actinomycetes</taxon>
        <taxon>Micromonosporales</taxon>
        <taxon>Micromonosporaceae</taxon>
        <taxon>Micromonospora</taxon>
    </lineage>
</organism>
<name>A0A7W7SP60_9ACTN</name>
<reference evidence="2 3" key="1">
    <citation type="submission" date="2020-08" db="EMBL/GenBank/DDBJ databases">
        <title>Sequencing the genomes of 1000 actinobacteria strains.</title>
        <authorList>
            <person name="Klenk H.-P."/>
        </authorList>
    </citation>
    <scope>NUCLEOTIDE SEQUENCE [LARGE SCALE GENOMIC DNA]</scope>
    <source>
        <strain evidence="2 3">DSM 45886</strain>
    </source>
</reference>
<dbReference type="Pfam" id="PF13424">
    <property type="entry name" value="TPR_12"/>
    <property type="match status" value="1"/>
</dbReference>
<dbReference type="InterPro" id="IPR053137">
    <property type="entry name" value="NLR-like"/>
</dbReference>
<dbReference type="Proteomes" id="UP000578819">
    <property type="component" value="Unassembled WGS sequence"/>
</dbReference>
<comment type="caution">
    <text evidence="2">The sequence shown here is derived from an EMBL/GenBank/DDBJ whole genome shotgun (WGS) entry which is preliminary data.</text>
</comment>
<dbReference type="NCBIfam" id="NF040586">
    <property type="entry name" value="FxSxx_TPR"/>
    <property type="match status" value="1"/>
</dbReference>
<gene>
    <name evidence="2" type="ORF">FHR38_001734</name>
</gene>
<dbReference type="SUPFAM" id="SSF52540">
    <property type="entry name" value="P-loop containing nucleoside triphosphate hydrolases"/>
    <property type="match status" value="2"/>
</dbReference>
<dbReference type="EMBL" id="JACHJW010000001">
    <property type="protein sequence ID" value="MBB4958001.1"/>
    <property type="molecule type" value="Genomic_DNA"/>
</dbReference>
<dbReference type="Gene3D" id="3.40.50.300">
    <property type="entry name" value="P-loop containing nucleotide triphosphate hydrolases"/>
    <property type="match status" value="2"/>
</dbReference>
<dbReference type="RefSeq" id="WP_184534164.1">
    <property type="nucleotide sequence ID" value="NZ_JACHJW010000001.1"/>
</dbReference>
<dbReference type="InterPro" id="IPR011990">
    <property type="entry name" value="TPR-like_helical_dom_sf"/>
</dbReference>
<protein>
    <submittedName>
        <fullName evidence="2">Cellulose biosynthesis protein BcsQ</fullName>
    </submittedName>
</protein>
<evidence type="ECO:0000313" key="3">
    <source>
        <dbReference type="Proteomes" id="UP000578819"/>
    </source>
</evidence>
<dbReference type="Pfam" id="PF13374">
    <property type="entry name" value="TPR_10"/>
    <property type="match status" value="1"/>
</dbReference>
<accession>A0A7W7SP60</accession>